<proteinExistence type="predicted"/>
<accession>T2ICG5</accession>
<evidence type="ECO:0000313" key="1">
    <source>
        <dbReference type="EMBL" id="CCQ51206.1"/>
    </source>
</evidence>
<sequence>MCCFTVGIPFYPCFRPGFTKSKTEGYVVTLGISPLIPSMAPLANKPTVIQVSRFVYCSVIPT</sequence>
<dbReference type="Proteomes" id="UP000018348">
    <property type="component" value="Unassembled WGS sequence"/>
</dbReference>
<protein>
    <submittedName>
        <fullName evidence="1">Uncharacterized protein</fullName>
    </submittedName>
</protein>
<comment type="caution">
    <text evidence="1">The sequence shown here is derived from an EMBL/GenBank/DDBJ whole genome shotgun (WGS) entry which is preliminary data.</text>
</comment>
<reference evidence="1 2" key="1">
    <citation type="submission" date="2013-01" db="EMBL/GenBank/DDBJ databases">
        <authorList>
            <person name="Bench S."/>
        </authorList>
    </citation>
    <scope>NUCLEOTIDE SEQUENCE [LARGE SCALE GENOMIC DNA]</scope>
    <source>
        <strain evidence="1 2">WH 8502</strain>
    </source>
</reference>
<dbReference type="AlphaFoldDB" id="T2ICG5"/>
<gene>
    <name evidence="1" type="ORF">CWATWH8502_887</name>
</gene>
<organism evidence="1 2">
    <name type="scientific">Crocosphaera watsonii WH 8502</name>
    <dbReference type="NCBI Taxonomy" id="423474"/>
    <lineage>
        <taxon>Bacteria</taxon>
        <taxon>Bacillati</taxon>
        <taxon>Cyanobacteriota</taxon>
        <taxon>Cyanophyceae</taxon>
        <taxon>Oscillatoriophycideae</taxon>
        <taxon>Chroococcales</taxon>
        <taxon>Aphanothecaceae</taxon>
        <taxon>Crocosphaera</taxon>
    </lineage>
</organism>
<name>T2ICG5_CROWT</name>
<dbReference type="EMBL" id="CAQK01000424">
    <property type="protein sequence ID" value="CCQ51206.1"/>
    <property type="molecule type" value="Genomic_DNA"/>
</dbReference>
<evidence type="ECO:0000313" key="2">
    <source>
        <dbReference type="Proteomes" id="UP000018348"/>
    </source>
</evidence>
<reference evidence="1 2" key="2">
    <citation type="submission" date="2013-09" db="EMBL/GenBank/DDBJ databases">
        <title>Whole genome comparison of six Crocosphaera watsonii strains with differing phenotypes.</title>
        <authorList>
            <person name="Bench S.R."/>
            <person name="Heller P."/>
            <person name="Frank I."/>
            <person name="Arciniega M."/>
            <person name="Shilova I.N."/>
            <person name="Zehr J.P."/>
        </authorList>
    </citation>
    <scope>NUCLEOTIDE SEQUENCE [LARGE SCALE GENOMIC DNA]</scope>
    <source>
        <strain evidence="1 2">WH 8502</strain>
    </source>
</reference>